<feature type="compositionally biased region" description="Gly residues" evidence="1">
    <location>
        <begin position="495"/>
        <end position="505"/>
    </location>
</feature>
<feature type="region of interest" description="Disordered" evidence="1">
    <location>
        <begin position="104"/>
        <end position="126"/>
    </location>
</feature>
<evidence type="ECO:0000256" key="1">
    <source>
        <dbReference type="SAM" id="MobiDB-lite"/>
    </source>
</evidence>
<dbReference type="HOGENOM" id="CLU_039435_0_0_1"/>
<feature type="region of interest" description="Disordered" evidence="1">
    <location>
        <begin position="1"/>
        <end position="60"/>
    </location>
</feature>
<keyword evidence="3" id="KW-1185">Reference proteome</keyword>
<feature type="compositionally biased region" description="Polar residues" evidence="1">
    <location>
        <begin position="107"/>
        <end position="126"/>
    </location>
</feature>
<feature type="compositionally biased region" description="Low complexity" evidence="1">
    <location>
        <begin position="27"/>
        <end position="43"/>
    </location>
</feature>
<feature type="region of interest" description="Disordered" evidence="1">
    <location>
        <begin position="495"/>
        <end position="524"/>
    </location>
</feature>
<reference evidence="3" key="2">
    <citation type="submission" date="2015-01" db="EMBL/GenBank/DDBJ databases">
        <title>Evolutionary Origins and Diversification of the Mycorrhizal Mutualists.</title>
        <authorList>
            <consortium name="DOE Joint Genome Institute"/>
            <consortium name="Mycorrhizal Genomics Consortium"/>
            <person name="Kohler A."/>
            <person name="Kuo A."/>
            <person name="Nagy L.G."/>
            <person name="Floudas D."/>
            <person name="Copeland A."/>
            <person name="Barry K.W."/>
            <person name="Cichocki N."/>
            <person name="Veneault-Fourrey C."/>
            <person name="LaButti K."/>
            <person name="Lindquist E.A."/>
            <person name="Lipzen A."/>
            <person name="Lundell T."/>
            <person name="Morin E."/>
            <person name="Murat C."/>
            <person name="Riley R."/>
            <person name="Ohm R."/>
            <person name="Sun H."/>
            <person name="Tunlid A."/>
            <person name="Henrissat B."/>
            <person name="Grigoriev I.V."/>
            <person name="Hibbett D.S."/>
            <person name="Martin F."/>
        </authorList>
    </citation>
    <scope>NUCLEOTIDE SEQUENCE [LARGE SCALE GENOMIC DNA]</scope>
    <source>
        <strain evidence="3">MAFF 305830</strain>
    </source>
</reference>
<feature type="region of interest" description="Disordered" evidence="1">
    <location>
        <begin position="145"/>
        <end position="166"/>
    </location>
</feature>
<dbReference type="OrthoDB" id="3210666at2759"/>
<name>A0A0C3ARR1_SERVB</name>
<sequence length="524" mass="57078">MPGNDNLRSIAQGPRPVPRHQSNTAYSHNHSSSRTSNSTTGSNDWATPVPNPRSSTTRSVNGPVAYSIHQRDTLNNQQMHANWNPAGNPNIARGQSPYYRVADVPTSPRTSHTSSVMVVTPTSPNLHSRESQAWTIASSPSLLPNGSNGTISSGRPSIEETFNAPTNGPERYEQRYMYIYNAVAGGVNVQFILTVEAAPLTPDESVLTLTCKSGGIERSLCGREYMRLNVDPQTLKFHIFIFPKPSLPADCLFCVRVWLEALDVQHRIFSDENLWVGREPPFASIQHVALTQQGAPTIPFPSTRSEVGVIRKAYKGFVGRAACDFIVILKNLSALDGVWGISVEYQAGGVSRLLFEQVKLRFHCRIEDVRFVIYTVPIDSSIPYSNHRVRVWVRGLDGVYQRLFKSDEFRIGSQLAFEPLIHGPGKVVFATRDASSPAVALHSSLLHTEPPKGAAGMIGDRGAASSSGHASGSTALERNAREEAEYEARRMGISVGIGSGTGSGSGQNLPFDELPSYASLGVRP</sequence>
<feature type="compositionally biased region" description="Low complexity" evidence="1">
    <location>
        <begin position="462"/>
        <end position="477"/>
    </location>
</feature>
<reference evidence="2 3" key="1">
    <citation type="submission" date="2014-04" db="EMBL/GenBank/DDBJ databases">
        <authorList>
            <consortium name="DOE Joint Genome Institute"/>
            <person name="Kuo A."/>
            <person name="Zuccaro A."/>
            <person name="Kohler A."/>
            <person name="Nagy L.G."/>
            <person name="Floudas D."/>
            <person name="Copeland A."/>
            <person name="Barry K.W."/>
            <person name="Cichocki N."/>
            <person name="Veneault-Fourrey C."/>
            <person name="LaButti K."/>
            <person name="Lindquist E.A."/>
            <person name="Lipzen A."/>
            <person name="Lundell T."/>
            <person name="Morin E."/>
            <person name="Murat C."/>
            <person name="Sun H."/>
            <person name="Tunlid A."/>
            <person name="Henrissat B."/>
            <person name="Grigoriev I.V."/>
            <person name="Hibbett D.S."/>
            <person name="Martin F."/>
            <person name="Nordberg H.P."/>
            <person name="Cantor M.N."/>
            <person name="Hua S.X."/>
        </authorList>
    </citation>
    <scope>NUCLEOTIDE SEQUENCE [LARGE SCALE GENOMIC DNA]</scope>
    <source>
        <strain evidence="2 3">MAFF 305830</strain>
    </source>
</reference>
<feature type="compositionally biased region" description="Polar residues" evidence="1">
    <location>
        <begin position="145"/>
        <end position="155"/>
    </location>
</feature>
<evidence type="ECO:0000313" key="3">
    <source>
        <dbReference type="Proteomes" id="UP000054097"/>
    </source>
</evidence>
<proteinExistence type="predicted"/>
<dbReference type="EMBL" id="KN824367">
    <property type="protein sequence ID" value="KIM21966.1"/>
    <property type="molecule type" value="Genomic_DNA"/>
</dbReference>
<accession>A0A0C3ARR1</accession>
<organism evidence="2 3">
    <name type="scientific">Serendipita vermifera MAFF 305830</name>
    <dbReference type="NCBI Taxonomy" id="933852"/>
    <lineage>
        <taxon>Eukaryota</taxon>
        <taxon>Fungi</taxon>
        <taxon>Dikarya</taxon>
        <taxon>Basidiomycota</taxon>
        <taxon>Agaricomycotina</taxon>
        <taxon>Agaricomycetes</taxon>
        <taxon>Sebacinales</taxon>
        <taxon>Serendipitaceae</taxon>
        <taxon>Serendipita</taxon>
    </lineage>
</organism>
<dbReference type="AlphaFoldDB" id="A0A0C3ARR1"/>
<feature type="region of interest" description="Disordered" evidence="1">
    <location>
        <begin position="450"/>
        <end position="483"/>
    </location>
</feature>
<protein>
    <submittedName>
        <fullName evidence="2">Uncharacterized protein</fullName>
    </submittedName>
</protein>
<evidence type="ECO:0000313" key="2">
    <source>
        <dbReference type="EMBL" id="KIM21966.1"/>
    </source>
</evidence>
<dbReference type="Proteomes" id="UP000054097">
    <property type="component" value="Unassembled WGS sequence"/>
</dbReference>
<gene>
    <name evidence="2" type="ORF">M408DRAFT_333165</name>
</gene>